<dbReference type="Proteomes" id="UP000821865">
    <property type="component" value="Chromosome 10"/>
</dbReference>
<comment type="caution">
    <text evidence="1">The sequence shown here is derived from an EMBL/GenBank/DDBJ whole genome shotgun (WGS) entry which is preliminary data.</text>
</comment>
<accession>A0ACB8DMD2</accession>
<gene>
    <name evidence="1" type="ORF">HPB49_003035</name>
</gene>
<proteinExistence type="predicted"/>
<sequence length="311" mass="35008">MTTVDLTLLKSWLEELTPAQLYSLDDAGLPWLPPLQNKRRRRAVNDIIRALQDVTDRSQRLHCVAWLHCWLLPRRSIRPWQVIRFETASVLANFRRLLSRTATVLRVHGCEVTPAWTVDDGTVFACLLVQNLEALSLDHEASYVVLWPGLPLMALFAPEPRLVRNLLLALHRATAGAPVQKLDVPCGDLETVFRSCLSQLPIQVEPGTLNVPKVTKDVRNPPTDDKDSRERLDKWNAALAELGPSLRPVDSSYTLTDGKGTWLRFEGPDLIDKLRDLYVRGFDTILSKRVLPAFLGIDYHTVGSAIVVDSD</sequence>
<reference evidence="1" key="1">
    <citation type="submission" date="2020-05" db="EMBL/GenBank/DDBJ databases">
        <title>Large-scale comparative analyses of tick genomes elucidate their genetic diversity and vector capacities.</title>
        <authorList>
            <person name="Jia N."/>
            <person name="Wang J."/>
            <person name="Shi W."/>
            <person name="Du L."/>
            <person name="Sun Y."/>
            <person name="Zhan W."/>
            <person name="Jiang J."/>
            <person name="Wang Q."/>
            <person name="Zhang B."/>
            <person name="Ji P."/>
            <person name="Sakyi L.B."/>
            <person name="Cui X."/>
            <person name="Yuan T."/>
            <person name="Jiang B."/>
            <person name="Yang W."/>
            <person name="Lam T.T.-Y."/>
            <person name="Chang Q."/>
            <person name="Ding S."/>
            <person name="Wang X."/>
            <person name="Zhu J."/>
            <person name="Ruan X."/>
            <person name="Zhao L."/>
            <person name="Wei J."/>
            <person name="Que T."/>
            <person name="Du C."/>
            <person name="Cheng J."/>
            <person name="Dai P."/>
            <person name="Han X."/>
            <person name="Huang E."/>
            <person name="Gao Y."/>
            <person name="Liu J."/>
            <person name="Shao H."/>
            <person name="Ye R."/>
            <person name="Li L."/>
            <person name="Wei W."/>
            <person name="Wang X."/>
            <person name="Wang C."/>
            <person name="Yang T."/>
            <person name="Huo Q."/>
            <person name="Li W."/>
            <person name="Guo W."/>
            <person name="Chen H."/>
            <person name="Zhou L."/>
            <person name="Ni X."/>
            <person name="Tian J."/>
            <person name="Zhou Y."/>
            <person name="Sheng Y."/>
            <person name="Liu T."/>
            <person name="Pan Y."/>
            <person name="Xia L."/>
            <person name="Li J."/>
            <person name="Zhao F."/>
            <person name="Cao W."/>
        </authorList>
    </citation>
    <scope>NUCLEOTIDE SEQUENCE</scope>
    <source>
        <strain evidence="1">Dsil-2018</strain>
    </source>
</reference>
<keyword evidence="2" id="KW-1185">Reference proteome</keyword>
<dbReference type="EMBL" id="CM023479">
    <property type="protein sequence ID" value="KAH7973607.1"/>
    <property type="molecule type" value="Genomic_DNA"/>
</dbReference>
<name>A0ACB8DMD2_DERSI</name>
<protein>
    <submittedName>
        <fullName evidence="1">Uncharacterized protein</fullName>
    </submittedName>
</protein>
<organism evidence="1 2">
    <name type="scientific">Dermacentor silvarum</name>
    <name type="common">Tick</name>
    <dbReference type="NCBI Taxonomy" id="543639"/>
    <lineage>
        <taxon>Eukaryota</taxon>
        <taxon>Metazoa</taxon>
        <taxon>Ecdysozoa</taxon>
        <taxon>Arthropoda</taxon>
        <taxon>Chelicerata</taxon>
        <taxon>Arachnida</taxon>
        <taxon>Acari</taxon>
        <taxon>Parasitiformes</taxon>
        <taxon>Ixodida</taxon>
        <taxon>Ixodoidea</taxon>
        <taxon>Ixodidae</taxon>
        <taxon>Rhipicephalinae</taxon>
        <taxon>Dermacentor</taxon>
    </lineage>
</organism>
<evidence type="ECO:0000313" key="2">
    <source>
        <dbReference type="Proteomes" id="UP000821865"/>
    </source>
</evidence>
<evidence type="ECO:0000313" key="1">
    <source>
        <dbReference type="EMBL" id="KAH7973607.1"/>
    </source>
</evidence>